<protein>
    <submittedName>
        <fullName evidence="1">Uncharacterized protein</fullName>
    </submittedName>
</protein>
<name>A0A6C0ADU6_9ZZZZ</name>
<dbReference type="AlphaFoldDB" id="A0A6C0ADU6"/>
<sequence length="58" mass="6904">MYEIVKKLILASIEFYKEDILNYLVESSIFRNNKGMNLNNEIIILIENNMYDFAKIIT</sequence>
<evidence type="ECO:0000313" key="1">
    <source>
        <dbReference type="EMBL" id="QHS77876.1"/>
    </source>
</evidence>
<dbReference type="EMBL" id="MN740593">
    <property type="protein sequence ID" value="QHS77876.1"/>
    <property type="molecule type" value="Genomic_DNA"/>
</dbReference>
<proteinExistence type="predicted"/>
<reference evidence="1" key="1">
    <citation type="journal article" date="2020" name="Nature">
        <title>Giant virus diversity and host interactions through global metagenomics.</title>
        <authorList>
            <person name="Schulz F."/>
            <person name="Roux S."/>
            <person name="Paez-Espino D."/>
            <person name="Jungbluth S."/>
            <person name="Walsh D.A."/>
            <person name="Denef V.J."/>
            <person name="McMahon K.D."/>
            <person name="Konstantinidis K.T."/>
            <person name="Eloe-Fadrosh E.A."/>
            <person name="Kyrpides N.C."/>
            <person name="Woyke T."/>
        </authorList>
    </citation>
    <scope>NUCLEOTIDE SEQUENCE</scope>
    <source>
        <strain evidence="1">GVMAG-S-1021933-23</strain>
    </source>
</reference>
<accession>A0A6C0ADU6</accession>
<organism evidence="1">
    <name type="scientific">viral metagenome</name>
    <dbReference type="NCBI Taxonomy" id="1070528"/>
    <lineage>
        <taxon>unclassified sequences</taxon>
        <taxon>metagenomes</taxon>
        <taxon>organismal metagenomes</taxon>
    </lineage>
</organism>